<evidence type="ECO:0000313" key="3">
    <source>
        <dbReference type="Proteomes" id="UP000288293"/>
    </source>
</evidence>
<dbReference type="AlphaFoldDB" id="A0A432W847"/>
<organism evidence="2 3">
    <name type="scientific">Aliidiomarina minuta</name>
    <dbReference type="NCBI Taxonomy" id="880057"/>
    <lineage>
        <taxon>Bacteria</taxon>
        <taxon>Pseudomonadati</taxon>
        <taxon>Pseudomonadota</taxon>
        <taxon>Gammaproteobacteria</taxon>
        <taxon>Alteromonadales</taxon>
        <taxon>Idiomarinaceae</taxon>
        <taxon>Aliidiomarina</taxon>
    </lineage>
</organism>
<feature type="domain" description="AB hydrolase-1" evidence="1">
    <location>
        <begin position="4"/>
        <end position="236"/>
    </location>
</feature>
<dbReference type="SUPFAM" id="SSF53474">
    <property type="entry name" value="alpha/beta-Hydrolases"/>
    <property type="match status" value="1"/>
</dbReference>
<dbReference type="PANTHER" id="PTHR43798">
    <property type="entry name" value="MONOACYLGLYCEROL LIPASE"/>
    <property type="match status" value="1"/>
</dbReference>
<protein>
    <submittedName>
        <fullName evidence="2">Alpha/beta hydrolase</fullName>
    </submittedName>
</protein>
<dbReference type="EMBL" id="PIPL01000001">
    <property type="protein sequence ID" value="RUO26191.1"/>
    <property type="molecule type" value="Genomic_DNA"/>
</dbReference>
<name>A0A432W847_9GAMM</name>
<evidence type="ECO:0000259" key="1">
    <source>
        <dbReference type="Pfam" id="PF12697"/>
    </source>
</evidence>
<proteinExistence type="predicted"/>
<dbReference type="InterPro" id="IPR000073">
    <property type="entry name" value="AB_hydrolase_1"/>
</dbReference>
<reference evidence="2 3" key="1">
    <citation type="journal article" date="2011" name="Front. Microbiol.">
        <title>Genomic signatures of strain selection and enhancement in Bacillus atrophaeus var. globigii, a historical biowarfare simulant.</title>
        <authorList>
            <person name="Gibbons H.S."/>
            <person name="Broomall S.M."/>
            <person name="McNew L.A."/>
            <person name="Daligault H."/>
            <person name="Chapman C."/>
            <person name="Bruce D."/>
            <person name="Karavis M."/>
            <person name="Krepps M."/>
            <person name="McGregor P.A."/>
            <person name="Hong C."/>
            <person name="Park K.H."/>
            <person name="Akmal A."/>
            <person name="Feldman A."/>
            <person name="Lin J.S."/>
            <person name="Chang W.E."/>
            <person name="Higgs B.W."/>
            <person name="Demirev P."/>
            <person name="Lindquist J."/>
            <person name="Liem A."/>
            <person name="Fochler E."/>
            <person name="Read T.D."/>
            <person name="Tapia R."/>
            <person name="Johnson S."/>
            <person name="Bishop-Lilly K.A."/>
            <person name="Detter C."/>
            <person name="Han C."/>
            <person name="Sozhamannan S."/>
            <person name="Rosenzweig C.N."/>
            <person name="Skowronski E.W."/>
        </authorList>
    </citation>
    <scope>NUCLEOTIDE SEQUENCE [LARGE SCALE GENOMIC DNA]</scope>
    <source>
        <strain evidence="2 3">MLST1</strain>
    </source>
</reference>
<dbReference type="RefSeq" id="WP_126803006.1">
    <property type="nucleotide sequence ID" value="NZ_PIPL01000001.1"/>
</dbReference>
<sequence length="252" mass="27512">MTAVVCLHSSQSSGAQWRPLLRFFREQKVDIVSPDLIGYGACPQAAPEDSQAFRLADEVSMLSEHCESFARRPLHLVGHSYGAALALKIAKDNPAQVASLTLYEPVSFHVLADDDPAREQISGVSANMESLSEEESARLFVDYWNYPGYFDALPERVQRVMLGQQKKVLADFAALLGEPAQLQDYAAVQCPVLLMHGDASPLSSRRVAQLLGQTLPQCTELSINGGHMAPVTDPASVMPAMTDFLLQQLAIE</sequence>
<keyword evidence="2" id="KW-0378">Hydrolase</keyword>
<dbReference type="Pfam" id="PF12697">
    <property type="entry name" value="Abhydrolase_6"/>
    <property type="match status" value="1"/>
</dbReference>
<dbReference type="GO" id="GO:0016787">
    <property type="term" value="F:hydrolase activity"/>
    <property type="evidence" value="ECO:0007669"/>
    <property type="project" value="UniProtKB-KW"/>
</dbReference>
<dbReference type="InterPro" id="IPR029058">
    <property type="entry name" value="AB_hydrolase_fold"/>
</dbReference>
<evidence type="ECO:0000313" key="2">
    <source>
        <dbReference type="EMBL" id="RUO26191.1"/>
    </source>
</evidence>
<comment type="caution">
    <text evidence="2">The sequence shown here is derived from an EMBL/GenBank/DDBJ whole genome shotgun (WGS) entry which is preliminary data.</text>
</comment>
<dbReference type="Gene3D" id="3.40.50.1820">
    <property type="entry name" value="alpha/beta hydrolase"/>
    <property type="match status" value="1"/>
</dbReference>
<dbReference type="PRINTS" id="PR00111">
    <property type="entry name" value="ABHYDROLASE"/>
</dbReference>
<dbReference type="OrthoDB" id="6117067at2"/>
<dbReference type="InterPro" id="IPR050266">
    <property type="entry name" value="AB_hydrolase_sf"/>
</dbReference>
<gene>
    <name evidence="2" type="ORF">CWE09_05605</name>
</gene>
<keyword evidence="3" id="KW-1185">Reference proteome</keyword>
<accession>A0A432W847</accession>
<dbReference type="Proteomes" id="UP000288293">
    <property type="component" value="Unassembled WGS sequence"/>
</dbReference>